<feature type="region of interest" description="Disordered" evidence="1">
    <location>
        <begin position="33"/>
        <end position="80"/>
    </location>
</feature>
<protein>
    <recommendedName>
        <fullName evidence="5">VWFA domain-containing protein</fullName>
    </recommendedName>
</protein>
<dbReference type="PROSITE" id="PS51257">
    <property type="entry name" value="PROKAR_LIPOPROTEIN"/>
    <property type="match status" value="1"/>
</dbReference>
<dbReference type="RefSeq" id="WP_104983235.1">
    <property type="nucleotide sequence ID" value="NZ_CP012673.1"/>
</dbReference>
<feature type="chain" id="PRO_5014927686" description="VWFA domain-containing protein" evidence="2">
    <location>
        <begin position="22"/>
        <end position="642"/>
    </location>
</feature>
<organism evidence="3 4">
    <name type="scientific">Sorangium cellulosum</name>
    <name type="common">Polyangium cellulosum</name>
    <dbReference type="NCBI Taxonomy" id="56"/>
    <lineage>
        <taxon>Bacteria</taxon>
        <taxon>Pseudomonadati</taxon>
        <taxon>Myxococcota</taxon>
        <taxon>Polyangia</taxon>
        <taxon>Polyangiales</taxon>
        <taxon>Polyangiaceae</taxon>
        <taxon>Sorangium</taxon>
    </lineage>
</organism>
<dbReference type="Proteomes" id="UP000238348">
    <property type="component" value="Chromosome"/>
</dbReference>
<evidence type="ECO:0000313" key="3">
    <source>
        <dbReference type="EMBL" id="AUX44761.1"/>
    </source>
</evidence>
<keyword evidence="2" id="KW-0732">Signal</keyword>
<feature type="compositionally biased region" description="Gly residues" evidence="1">
    <location>
        <begin position="33"/>
        <end position="78"/>
    </location>
</feature>
<feature type="region of interest" description="Disordered" evidence="1">
    <location>
        <begin position="491"/>
        <end position="520"/>
    </location>
</feature>
<evidence type="ECO:0000313" key="4">
    <source>
        <dbReference type="Proteomes" id="UP000238348"/>
    </source>
</evidence>
<proteinExistence type="predicted"/>
<gene>
    <name evidence="3" type="ORF">SOCE26_062290</name>
</gene>
<name>A0A2L0EZN1_SORCE</name>
<reference evidence="3 4" key="1">
    <citation type="submission" date="2015-09" db="EMBL/GenBank/DDBJ databases">
        <title>Sorangium comparison.</title>
        <authorList>
            <person name="Zaburannyi N."/>
            <person name="Bunk B."/>
            <person name="Overmann J."/>
            <person name="Mueller R."/>
        </authorList>
    </citation>
    <scope>NUCLEOTIDE SEQUENCE [LARGE SCALE GENOMIC DNA]</scope>
    <source>
        <strain evidence="3 4">So ce26</strain>
    </source>
</reference>
<evidence type="ECO:0008006" key="5">
    <source>
        <dbReference type="Google" id="ProtNLM"/>
    </source>
</evidence>
<feature type="signal peptide" evidence="2">
    <location>
        <begin position="1"/>
        <end position="21"/>
    </location>
</feature>
<dbReference type="AlphaFoldDB" id="A0A2L0EZN1"/>
<evidence type="ECO:0000256" key="2">
    <source>
        <dbReference type="SAM" id="SignalP"/>
    </source>
</evidence>
<sequence length="642" mass="67188">MSFRLSRTFSPFLVLSAVALAGCKVDVSLGGAGTESGSSSGGGPGGGTSSSSGEGTGGGTSSGGGSGGEGGGGGGGGTPSFTPDKVDLLFVVDNSGSMADKQEVLDRALDDLLGGLINPPCVDAAGVPVEFQPNALNDCPEGSSRTRPPVQDMHIGVISSSLGGHGASTCPSSFAPSNADMGHLLARSSPVVPNDLPTYQNKGFLAWDAAGTHVPAGDSDLLTLTNKLTNIIRGVGQQGCGFEAPLESFYRFLADPEPYAELALDPGTSAVVPQGVDETVLQQRREFLRPDSLLLIVMLTDENDCSIKDYGRNYIVAETRNNFRMWRPRSECAVNPNDPCCASCSQAVPEGCPADPTCTGSDDRPARLTVEEDPVNLRCFDQKRRFGYDFLYPIERYTQALTSPQVLNRDKELVPNPIFSDLDPSDGNSRVRGPQHVVFTGIVGVPWQDIARDPADLGDGLKNAAQLSEPLASGATTWDVILGDPSSNVMPQDPHMRESSAPRSGVNPITGDAIAPPGSATNPINGSEYTIPFGSTGDLQYACIFPLLTSRSCDATSTSCDCRDPSNDNPLCAPNPADGGDRTLQVRGKAYPGLRELQLIQSLGDQGVAASICPAQLSDTAQADYGYQPVVKALIERLDSLL</sequence>
<accession>A0A2L0EZN1</accession>
<dbReference type="EMBL" id="CP012673">
    <property type="protein sequence ID" value="AUX44761.1"/>
    <property type="molecule type" value="Genomic_DNA"/>
</dbReference>
<evidence type="ECO:0000256" key="1">
    <source>
        <dbReference type="SAM" id="MobiDB-lite"/>
    </source>
</evidence>